<dbReference type="PROSITE" id="PS51406">
    <property type="entry name" value="FIBRINOGEN_C_2"/>
    <property type="match status" value="2"/>
</dbReference>
<dbReference type="SUPFAM" id="SSF56496">
    <property type="entry name" value="Fibrinogen C-terminal domain-like"/>
    <property type="match status" value="2"/>
</dbReference>
<dbReference type="InterPro" id="IPR050373">
    <property type="entry name" value="Fibrinogen_C-term_domain"/>
</dbReference>
<proteinExistence type="predicted"/>
<dbReference type="EMBL" id="CP012523">
    <property type="protein sequence ID" value="ALC39857.1"/>
    <property type="molecule type" value="Genomic_DNA"/>
</dbReference>
<accession>A0A0M4ES65</accession>
<dbReference type="InterPro" id="IPR002181">
    <property type="entry name" value="Fibrinogen_a/b/g_C_dom"/>
</dbReference>
<evidence type="ECO:0000313" key="2">
    <source>
        <dbReference type="EMBL" id="ALC39857.1"/>
    </source>
</evidence>
<dbReference type="STRING" id="30019.A0A0M4ES65"/>
<protein>
    <submittedName>
        <fullName evidence="2">Maker548</fullName>
    </submittedName>
</protein>
<dbReference type="OrthoDB" id="6145874at2759"/>
<dbReference type="GO" id="GO:0005615">
    <property type="term" value="C:extracellular space"/>
    <property type="evidence" value="ECO:0007669"/>
    <property type="project" value="TreeGrafter"/>
</dbReference>
<dbReference type="PANTHER" id="PTHR19143">
    <property type="entry name" value="FIBRINOGEN/TENASCIN/ANGIOPOEITIN"/>
    <property type="match status" value="1"/>
</dbReference>
<dbReference type="AlphaFoldDB" id="A0A0M4ES65"/>
<dbReference type="Pfam" id="PF00147">
    <property type="entry name" value="Fibrinogen_C"/>
    <property type="match status" value="2"/>
</dbReference>
<evidence type="ECO:0000259" key="1">
    <source>
        <dbReference type="PROSITE" id="PS51406"/>
    </source>
</evidence>
<organism evidence="2 3">
    <name type="scientific">Drosophila busckii</name>
    <name type="common">Fruit fly</name>
    <dbReference type="NCBI Taxonomy" id="30019"/>
    <lineage>
        <taxon>Eukaryota</taxon>
        <taxon>Metazoa</taxon>
        <taxon>Ecdysozoa</taxon>
        <taxon>Arthropoda</taxon>
        <taxon>Hexapoda</taxon>
        <taxon>Insecta</taxon>
        <taxon>Pterygota</taxon>
        <taxon>Neoptera</taxon>
        <taxon>Endopterygota</taxon>
        <taxon>Diptera</taxon>
        <taxon>Brachycera</taxon>
        <taxon>Muscomorpha</taxon>
        <taxon>Ephydroidea</taxon>
        <taxon>Drosophilidae</taxon>
        <taxon>Drosophila</taxon>
    </lineage>
</organism>
<sequence length="409" mass="47304">MNKDKQFEDKLIKFIDRAEVTSVPYGNDIQTIHVAGMEPFQVPFVPKFSGWVVIHRRVDDSVIFNRTWEEYKNGFGDLRGNFWLGLEKLHLMTKFQPHELYIQLEDFNNETRYARYTNFRIGTDAQYYELLSVGEYDGNAGNALDTGNEYSAKNMKFSTPERDNDKYDYFNCAAAFASGWWWNDCFWCKIINNEQETEITALKSKLIEHQFAKDTLLRHKIKNGADSKEQNGIFPAEATSCLAFGNSNDIQTIRVPGAEAFQVPCDSKFAGEGWTVIQRRMDGSVSFNQNWDEYRNGFGDLRGEFWLGLEKLYLMIKFQPHELYVELEDFKSEKQYARYSNFTIANEAQYYELLSVGKYTGNAGNALDSGMYGMTEKNSKFLTPDRNNDSTHECAAAMSIIWDKTIIDH</sequence>
<keyword evidence="3" id="KW-1185">Reference proteome</keyword>
<dbReference type="SMART" id="SM00186">
    <property type="entry name" value="FBG"/>
    <property type="match status" value="2"/>
</dbReference>
<feature type="domain" description="Fibrinogen C-terminal" evidence="1">
    <location>
        <begin position="8"/>
        <end position="185"/>
    </location>
</feature>
<dbReference type="InterPro" id="IPR036056">
    <property type="entry name" value="Fibrinogen-like_C"/>
</dbReference>
<dbReference type="SMR" id="A0A0M4ES65"/>
<dbReference type="InterPro" id="IPR014716">
    <property type="entry name" value="Fibrinogen_a/b/g_C_1"/>
</dbReference>
<feature type="domain" description="Fibrinogen C-terminal" evidence="1">
    <location>
        <begin position="232"/>
        <end position="409"/>
    </location>
</feature>
<gene>
    <name evidence="2" type="ORF">Dbus_chr2Lg1942</name>
</gene>
<name>A0A0M4ES65_DROBS</name>
<reference evidence="2 3" key="1">
    <citation type="submission" date="2015-08" db="EMBL/GenBank/DDBJ databases">
        <title>Ancestral chromatin configuration constrains chromatin evolution on differentiating sex chromosomes in Drosophila.</title>
        <authorList>
            <person name="Zhou Q."/>
            <person name="Bachtrog D."/>
        </authorList>
    </citation>
    <scope>NUCLEOTIDE SEQUENCE [LARGE SCALE GENOMIC DNA]</scope>
    <source>
        <tissue evidence="2">Whole larvae</tissue>
    </source>
</reference>
<evidence type="ECO:0000313" key="3">
    <source>
        <dbReference type="Proteomes" id="UP000494163"/>
    </source>
</evidence>
<dbReference type="Gene3D" id="3.90.215.10">
    <property type="entry name" value="Gamma Fibrinogen, chain A, domain 1"/>
    <property type="match status" value="2"/>
</dbReference>
<dbReference type="Proteomes" id="UP000494163">
    <property type="component" value="Chromosome 2L"/>
</dbReference>